<keyword evidence="1" id="KW-0472">Membrane</keyword>
<proteinExistence type="predicted"/>
<evidence type="ECO:0000259" key="2">
    <source>
        <dbReference type="Pfam" id="PF01882"/>
    </source>
</evidence>
<feature type="transmembrane region" description="Helical" evidence="1">
    <location>
        <begin position="38"/>
        <end position="58"/>
    </location>
</feature>
<dbReference type="AlphaFoldDB" id="A0A6I2MLM2"/>
<name>A0A6I2MLM2_9BACI</name>
<evidence type="ECO:0000256" key="1">
    <source>
        <dbReference type="SAM" id="Phobius"/>
    </source>
</evidence>
<reference evidence="3 4" key="1">
    <citation type="submission" date="2019-11" db="EMBL/GenBank/DDBJ databases">
        <title>Bacillus idriensis genome.</title>
        <authorList>
            <person name="Konopka E.N."/>
            <person name="Newman J.D."/>
        </authorList>
    </citation>
    <scope>NUCLEOTIDE SEQUENCE [LARGE SCALE GENOMIC DNA]</scope>
    <source>
        <strain evidence="3 4">DSM 19097</strain>
    </source>
</reference>
<sequence length="406" mass="47538">MKSFFLKIRYVWKLVSLLFFTAVTYAYAMFQGGFVSWFLFYSFLPISIYSLLIAIYPIRTFQVTRSINQEQFSVGEQLVGTITIKRNVPFPLFYLIVEDILPEKLSEQKLMKEPKRLLFPWLKKTITMQYELKRMPRGEHRFTEVRVRTGDLFGLIDKEMTFEAENYFLVYPHSVDLTYRQHEKQFEQGATNSKAKFWQDTTMAIGIREYQPGDRFSWIDWKATARRDRIMTKEFEQMQSHDVVVMMDRVNSEAFEELVTFSASLARAIIKSGAKMGFVSVGREKTVYNLQETEQHLQQINYHLAKVDCDSSRSFADVTESELPAWQSKNVTPLLVTASLSLDLVRKLELIGSRNHSTFVFLIKKEGDRISSEEKVMMERLMKRRIMIKAVSAGRFEEAFKEVSTL</sequence>
<dbReference type="PANTHER" id="PTHR34351:SF2">
    <property type="entry name" value="DUF58 DOMAIN-CONTAINING PROTEIN"/>
    <property type="match status" value="1"/>
</dbReference>
<feature type="domain" description="DUF58" evidence="2">
    <location>
        <begin position="207"/>
        <end position="366"/>
    </location>
</feature>
<dbReference type="Pfam" id="PF01882">
    <property type="entry name" value="DUF58"/>
    <property type="match status" value="1"/>
</dbReference>
<evidence type="ECO:0000313" key="4">
    <source>
        <dbReference type="Proteomes" id="UP000441585"/>
    </source>
</evidence>
<keyword evidence="1" id="KW-0812">Transmembrane</keyword>
<comment type="caution">
    <text evidence="3">The sequence shown here is derived from an EMBL/GenBank/DDBJ whole genome shotgun (WGS) entry which is preliminary data.</text>
</comment>
<dbReference type="EMBL" id="WKKF01000016">
    <property type="protein sequence ID" value="MRX56763.1"/>
    <property type="molecule type" value="Genomic_DNA"/>
</dbReference>
<keyword evidence="4" id="KW-1185">Reference proteome</keyword>
<protein>
    <submittedName>
        <fullName evidence="3">DUF58 domain-containing protein</fullName>
    </submittedName>
</protein>
<organism evidence="3 4">
    <name type="scientific">Metabacillus idriensis</name>
    <dbReference type="NCBI Taxonomy" id="324768"/>
    <lineage>
        <taxon>Bacteria</taxon>
        <taxon>Bacillati</taxon>
        <taxon>Bacillota</taxon>
        <taxon>Bacilli</taxon>
        <taxon>Bacillales</taxon>
        <taxon>Bacillaceae</taxon>
        <taxon>Metabacillus</taxon>
    </lineage>
</organism>
<dbReference type="InterPro" id="IPR002881">
    <property type="entry name" value="DUF58"/>
</dbReference>
<dbReference type="Proteomes" id="UP000441585">
    <property type="component" value="Unassembled WGS sequence"/>
</dbReference>
<dbReference type="PANTHER" id="PTHR34351">
    <property type="entry name" value="SLR1927 PROTEIN-RELATED"/>
    <property type="match status" value="1"/>
</dbReference>
<accession>A0A6I2MLM2</accession>
<gene>
    <name evidence="3" type="ORF">GJU41_22730</name>
</gene>
<evidence type="ECO:0000313" key="3">
    <source>
        <dbReference type="EMBL" id="MRX56763.1"/>
    </source>
</evidence>
<keyword evidence="1" id="KW-1133">Transmembrane helix</keyword>